<dbReference type="GO" id="GO:0006508">
    <property type="term" value="P:proteolysis"/>
    <property type="evidence" value="ECO:0007669"/>
    <property type="project" value="InterPro"/>
</dbReference>
<organism evidence="2 3">
    <name type="scientific">Denitrobaculum tricleocarpae</name>
    <dbReference type="NCBI Taxonomy" id="2591009"/>
    <lineage>
        <taxon>Bacteria</taxon>
        <taxon>Pseudomonadati</taxon>
        <taxon>Pseudomonadota</taxon>
        <taxon>Alphaproteobacteria</taxon>
        <taxon>Rhodospirillales</taxon>
        <taxon>Rhodospirillaceae</taxon>
        <taxon>Denitrobaculum</taxon>
    </lineage>
</organism>
<dbReference type="SUPFAM" id="SSF51556">
    <property type="entry name" value="Metallo-dependent hydrolases"/>
    <property type="match status" value="1"/>
</dbReference>
<dbReference type="AlphaFoldDB" id="A0A545TRU4"/>
<evidence type="ECO:0000313" key="2">
    <source>
        <dbReference type="EMBL" id="TQV79936.1"/>
    </source>
</evidence>
<dbReference type="InterPro" id="IPR032466">
    <property type="entry name" value="Metal_Hydrolase"/>
</dbReference>
<sequence>MDAAAIYRDSLIWDDHCGFEMLPDAPLAPLLTPWREAGVDYLSINVGYDVKAWTRTIENIAALRRRLPLEAPFCRLVSSVADIDAARAEGKLAVTFDIEGMDALNGRADMVQFYYDLGVRHMLFAYNRNNLAGSGCHDEDTGLTDFGRQVIDEMNRVGMVVDCSHSGFKTTMAAMERSSVPVVFSHSNPKALVDHDRNITDEQIKGCAATGGVIGINGVSLFLGEETASPANVARHAAYVAELTGPEHVGISLDYAPKTEAPKTGASETEETGPGESTGISETIARDPYYWPPGTGYERGVSYLDIRRLPEVAGELAKAGFTAPDIAGILGGNFKRVAQQVWK</sequence>
<dbReference type="PROSITE" id="PS51365">
    <property type="entry name" value="RENAL_DIPEPTIDASE_2"/>
    <property type="match status" value="1"/>
</dbReference>
<dbReference type="OrthoDB" id="9804920at2"/>
<evidence type="ECO:0000256" key="1">
    <source>
        <dbReference type="SAM" id="MobiDB-lite"/>
    </source>
</evidence>
<dbReference type="GO" id="GO:0070573">
    <property type="term" value="F:metallodipeptidase activity"/>
    <property type="evidence" value="ECO:0007669"/>
    <property type="project" value="InterPro"/>
</dbReference>
<dbReference type="Proteomes" id="UP000315252">
    <property type="component" value="Unassembled WGS sequence"/>
</dbReference>
<protein>
    <recommendedName>
        <fullName evidence="4">Membrane dipeptidase</fullName>
    </recommendedName>
</protein>
<evidence type="ECO:0000313" key="3">
    <source>
        <dbReference type="Proteomes" id="UP000315252"/>
    </source>
</evidence>
<dbReference type="InterPro" id="IPR008257">
    <property type="entry name" value="Pept_M19"/>
</dbReference>
<gene>
    <name evidence="2" type="ORF">FKG95_14780</name>
</gene>
<keyword evidence="3" id="KW-1185">Reference proteome</keyword>
<feature type="region of interest" description="Disordered" evidence="1">
    <location>
        <begin position="258"/>
        <end position="287"/>
    </location>
</feature>
<reference evidence="2 3" key="1">
    <citation type="submission" date="2019-06" db="EMBL/GenBank/DDBJ databases">
        <title>Whole genome sequence for Rhodospirillaceae sp. R148.</title>
        <authorList>
            <person name="Wang G."/>
        </authorList>
    </citation>
    <scope>NUCLEOTIDE SEQUENCE [LARGE SCALE GENOMIC DNA]</scope>
    <source>
        <strain evidence="2 3">R148</strain>
    </source>
</reference>
<comment type="caution">
    <text evidence="2">The sequence shown here is derived from an EMBL/GenBank/DDBJ whole genome shotgun (WGS) entry which is preliminary data.</text>
</comment>
<dbReference type="Pfam" id="PF01244">
    <property type="entry name" value="Peptidase_M19"/>
    <property type="match status" value="1"/>
</dbReference>
<dbReference type="EMBL" id="VHSH01000004">
    <property type="protein sequence ID" value="TQV79936.1"/>
    <property type="molecule type" value="Genomic_DNA"/>
</dbReference>
<dbReference type="RefSeq" id="WP_142897116.1">
    <property type="nucleotide sequence ID" value="NZ_ML660055.1"/>
</dbReference>
<dbReference type="PANTHER" id="PTHR10443:SF12">
    <property type="entry name" value="DIPEPTIDASE"/>
    <property type="match status" value="1"/>
</dbReference>
<evidence type="ECO:0008006" key="4">
    <source>
        <dbReference type="Google" id="ProtNLM"/>
    </source>
</evidence>
<dbReference type="Gene3D" id="3.20.20.140">
    <property type="entry name" value="Metal-dependent hydrolases"/>
    <property type="match status" value="1"/>
</dbReference>
<dbReference type="PANTHER" id="PTHR10443">
    <property type="entry name" value="MICROSOMAL DIPEPTIDASE"/>
    <property type="match status" value="1"/>
</dbReference>
<name>A0A545TRU4_9PROT</name>
<accession>A0A545TRU4</accession>
<feature type="compositionally biased region" description="Low complexity" evidence="1">
    <location>
        <begin position="274"/>
        <end position="283"/>
    </location>
</feature>
<proteinExistence type="predicted"/>